<organism evidence="2 3">
    <name type="scientific">Kineococcus radiotolerans (strain ATCC BAA-149 / DSM 14245 / SRS30216)</name>
    <dbReference type="NCBI Taxonomy" id="266940"/>
    <lineage>
        <taxon>Bacteria</taxon>
        <taxon>Bacillati</taxon>
        <taxon>Actinomycetota</taxon>
        <taxon>Actinomycetes</taxon>
        <taxon>Kineosporiales</taxon>
        <taxon>Kineosporiaceae</taxon>
        <taxon>Kineococcus</taxon>
    </lineage>
</organism>
<feature type="domain" description="Helix-turn-helix" evidence="1">
    <location>
        <begin position="6"/>
        <end position="56"/>
    </location>
</feature>
<dbReference type="Pfam" id="PF12728">
    <property type="entry name" value="HTH_17"/>
    <property type="match status" value="1"/>
</dbReference>
<evidence type="ECO:0000313" key="2">
    <source>
        <dbReference type="EMBL" id="ABS03263.1"/>
    </source>
</evidence>
<evidence type="ECO:0000259" key="1">
    <source>
        <dbReference type="Pfam" id="PF12728"/>
    </source>
</evidence>
<dbReference type="OrthoDB" id="7863944at2"/>
<name>A6W8X4_KINRD</name>
<dbReference type="HOGENOM" id="CLU_2649621_0_0_11"/>
<evidence type="ECO:0000313" key="3">
    <source>
        <dbReference type="Proteomes" id="UP000001116"/>
    </source>
</evidence>
<accession>A6W8X4</accession>
<dbReference type="Proteomes" id="UP000001116">
    <property type="component" value="Chromosome"/>
</dbReference>
<proteinExistence type="predicted"/>
<protein>
    <submittedName>
        <fullName evidence="2">DNA binding domain, excisionase family</fullName>
    </submittedName>
</protein>
<dbReference type="KEGG" id="kra:Krad_1777"/>
<dbReference type="EMBL" id="CP000750">
    <property type="protein sequence ID" value="ABS03263.1"/>
    <property type="molecule type" value="Genomic_DNA"/>
</dbReference>
<dbReference type="InterPro" id="IPR041657">
    <property type="entry name" value="HTH_17"/>
</dbReference>
<keyword evidence="3" id="KW-1185">Reference proteome</keyword>
<reference evidence="3" key="1">
    <citation type="journal article" date="2008" name="PLoS ONE">
        <title>Survival in nuclear waste, extreme resistance, and potential applications gleaned from the genome sequence of Kineococcus radiotolerans SRS30216.</title>
        <authorList>
            <person name="Bagwell C.E."/>
            <person name="Bhat S."/>
            <person name="Hawkins G.M."/>
            <person name="Smith B.W."/>
            <person name="Biswas T."/>
            <person name="Hoover T.R."/>
            <person name="Saunders E."/>
            <person name="Han C.S."/>
            <person name="Tsodikov O.V."/>
            <person name="Shimkets L.J."/>
        </authorList>
    </citation>
    <scope>NUCLEOTIDE SEQUENCE [LARGE SCALE GENOMIC DNA]</scope>
    <source>
        <strain evidence="3">ATCC BAA-149 / DSM 14245 / SRS30216</strain>
    </source>
</reference>
<dbReference type="AlphaFoldDB" id="A6W8X4"/>
<sequence>MTALDLYTLAQVAVIFGRSQRWVRDRVRAGDLSHVRVGSSIRFTEQQLRDYIERNSRTVSKPAAVVNGYGRRTRTR</sequence>
<dbReference type="RefSeq" id="WP_011981598.1">
    <property type="nucleotide sequence ID" value="NC_009664.2"/>
</dbReference>
<gene>
    <name evidence="2" type="ordered locus">Krad_1777</name>
</gene>
<dbReference type="STRING" id="266940.Krad_1777"/>